<feature type="compositionally biased region" description="Basic and acidic residues" evidence="1">
    <location>
        <begin position="336"/>
        <end position="352"/>
    </location>
</feature>
<feature type="compositionally biased region" description="Low complexity" evidence="1">
    <location>
        <begin position="608"/>
        <end position="632"/>
    </location>
</feature>
<evidence type="ECO:0000313" key="2">
    <source>
        <dbReference type="EMBL" id="PMD65564.1"/>
    </source>
</evidence>
<feature type="region of interest" description="Disordered" evidence="1">
    <location>
        <begin position="333"/>
        <end position="366"/>
    </location>
</feature>
<organism evidence="2 3">
    <name type="scientific">Hyaloscypha bicolor E</name>
    <dbReference type="NCBI Taxonomy" id="1095630"/>
    <lineage>
        <taxon>Eukaryota</taxon>
        <taxon>Fungi</taxon>
        <taxon>Dikarya</taxon>
        <taxon>Ascomycota</taxon>
        <taxon>Pezizomycotina</taxon>
        <taxon>Leotiomycetes</taxon>
        <taxon>Helotiales</taxon>
        <taxon>Hyaloscyphaceae</taxon>
        <taxon>Hyaloscypha</taxon>
        <taxon>Hyaloscypha bicolor</taxon>
    </lineage>
</organism>
<keyword evidence="3" id="KW-1185">Reference proteome</keyword>
<feature type="region of interest" description="Disordered" evidence="1">
    <location>
        <begin position="575"/>
        <end position="633"/>
    </location>
</feature>
<proteinExistence type="predicted"/>
<dbReference type="GeneID" id="36578913"/>
<evidence type="ECO:0000256" key="1">
    <source>
        <dbReference type="SAM" id="MobiDB-lite"/>
    </source>
</evidence>
<feature type="compositionally biased region" description="Low complexity" evidence="1">
    <location>
        <begin position="503"/>
        <end position="517"/>
    </location>
</feature>
<evidence type="ECO:0000313" key="3">
    <source>
        <dbReference type="Proteomes" id="UP000235371"/>
    </source>
</evidence>
<feature type="compositionally biased region" description="Basic residues" evidence="1">
    <location>
        <begin position="597"/>
        <end position="607"/>
    </location>
</feature>
<reference evidence="2 3" key="1">
    <citation type="submission" date="2016-04" db="EMBL/GenBank/DDBJ databases">
        <title>A degradative enzymes factory behind the ericoid mycorrhizal symbiosis.</title>
        <authorList>
            <consortium name="DOE Joint Genome Institute"/>
            <person name="Martino E."/>
            <person name="Morin E."/>
            <person name="Grelet G."/>
            <person name="Kuo A."/>
            <person name="Kohler A."/>
            <person name="Daghino S."/>
            <person name="Barry K."/>
            <person name="Choi C."/>
            <person name="Cichocki N."/>
            <person name="Clum A."/>
            <person name="Copeland A."/>
            <person name="Hainaut M."/>
            <person name="Haridas S."/>
            <person name="Labutti K."/>
            <person name="Lindquist E."/>
            <person name="Lipzen A."/>
            <person name="Khouja H.-R."/>
            <person name="Murat C."/>
            <person name="Ohm R."/>
            <person name="Olson A."/>
            <person name="Spatafora J."/>
            <person name="Veneault-Fourrey C."/>
            <person name="Henrissat B."/>
            <person name="Grigoriev I."/>
            <person name="Martin F."/>
            <person name="Perotto S."/>
        </authorList>
    </citation>
    <scope>NUCLEOTIDE SEQUENCE [LARGE SCALE GENOMIC DNA]</scope>
    <source>
        <strain evidence="2 3">E</strain>
    </source>
</reference>
<dbReference type="OrthoDB" id="10606921at2759"/>
<accession>A0A2J6TRC1</accession>
<dbReference type="AlphaFoldDB" id="A0A2J6TRC1"/>
<protein>
    <submittedName>
        <fullName evidence="2">Uncharacterized protein</fullName>
    </submittedName>
</protein>
<feature type="compositionally biased region" description="Low complexity" evidence="1">
    <location>
        <begin position="442"/>
        <end position="476"/>
    </location>
</feature>
<dbReference type="InParanoid" id="A0A2J6TRC1"/>
<feature type="compositionally biased region" description="Polar residues" evidence="1">
    <location>
        <begin position="583"/>
        <end position="592"/>
    </location>
</feature>
<sequence>MALQAFKSSIFSALTAPDGERRHSYPPIVLIQHCARARALHTMASRFLETGGGPTQKLVVTEGRREACTRTSALYMLKRMKSMYEPQPENQPPVGWTMLKLLINSMDGPELELGPESRYSWIRQLPWKSDFATLTTALKENNIPLHWVMLRMKWMIGEKVANRYRPENKTPFLWLRLLPWQSWQSDHATWNTFLQENGIKSANGFLLLMRRIIEAERKQLQCEKAIRARICLEAAARPPSPQEWWEWGQSRREEIEAEEDEADREAERDVEREAEEIGEDLEELEEWEVELQAERLRDLDILMILHRFPGDALKRLREWQDVEYHRQQFLKPENQAAREKEEAREGVSKAEEAANYPNKAKKEANPMQEYQIKRAQCWHWRLAIDKWDHWSFLELKNIHTKDGQPLFEDEDFKLDDIPVCQYCALLGRHDRSPHLPHQSPKQPLQQQTQTPQQPLQVQAQNQAQQAPQTQQVMANQSDIQGQGPWPTPQPALQGFPHQDQLRPRQAQDQAQQPTQARVRSMNQNQQTLPPWPVQHGFSHLHQLKPLQAQTQVQQATEMRLYQNRMQVQGLWPTPQPGQHGFSHFQTQMQPSTQQFRQRPRQRPRHQFHQYSRQHPQQQPRQQPSQQTFAQQAREIARFRNGYGHIAGGPQ</sequence>
<feature type="compositionally biased region" description="Acidic residues" evidence="1">
    <location>
        <begin position="255"/>
        <end position="264"/>
    </location>
</feature>
<name>A0A2J6TRC1_9HELO</name>
<dbReference type="RefSeq" id="XP_024742468.1">
    <property type="nucleotide sequence ID" value="XM_024870831.1"/>
</dbReference>
<dbReference type="EMBL" id="KZ613746">
    <property type="protein sequence ID" value="PMD65564.1"/>
    <property type="molecule type" value="Genomic_DNA"/>
</dbReference>
<feature type="region of interest" description="Disordered" evidence="1">
    <location>
        <begin position="431"/>
        <end position="536"/>
    </location>
</feature>
<dbReference type="Proteomes" id="UP000235371">
    <property type="component" value="Unassembled WGS sequence"/>
</dbReference>
<feature type="region of interest" description="Disordered" evidence="1">
    <location>
        <begin position="255"/>
        <end position="279"/>
    </location>
</feature>
<gene>
    <name evidence="2" type="ORF">K444DRAFT_182960</name>
</gene>